<organism evidence="2 3">
    <name type="scientific">Nonomuraea longicatena</name>
    <dbReference type="NCBI Taxonomy" id="83682"/>
    <lineage>
        <taxon>Bacteria</taxon>
        <taxon>Bacillati</taxon>
        <taxon>Actinomycetota</taxon>
        <taxon>Actinomycetes</taxon>
        <taxon>Streptosporangiales</taxon>
        <taxon>Streptosporangiaceae</taxon>
        <taxon>Nonomuraea</taxon>
    </lineage>
</organism>
<keyword evidence="3" id="KW-1185">Reference proteome</keyword>
<feature type="transmembrane region" description="Helical" evidence="1">
    <location>
        <begin position="33"/>
        <end position="53"/>
    </location>
</feature>
<evidence type="ECO:0000256" key="1">
    <source>
        <dbReference type="SAM" id="Phobius"/>
    </source>
</evidence>
<proteinExistence type="predicted"/>
<gene>
    <name evidence="2" type="ORF">GCM10009560_33070</name>
</gene>
<keyword evidence="1" id="KW-1133">Transmembrane helix</keyword>
<evidence type="ECO:0000313" key="3">
    <source>
        <dbReference type="Proteomes" id="UP001501578"/>
    </source>
</evidence>
<feature type="transmembrane region" description="Helical" evidence="1">
    <location>
        <begin position="73"/>
        <end position="97"/>
    </location>
</feature>
<keyword evidence="1" id="KW-0472">Membrane</keyword>
<keyword evidence="1" id="KW-0812">Transmembrane</keyword>
<feature type="transmembrane region" description="Helical" evidence="1">
    <location>
        <begin position="147"/>
        <end position="168"/>
    </location>
</feature>
<name>A0ABP4A0U3_9ACTN</name>
<evidence type="ECO:0000313" key="2">
    <source>
        <dbReference type="EMBL" id="GAA0929314.1"/>
    </source>
</evidence>
<protein>
    <recommendedName>
        <fullName evidence="4">Integral membrane protein</fullName>
    </recommendedName>
</protein>
<accession>A0ABP4A0U3</accession>
<evidence type="ECO:0008006" key="4">
    <source>
        <dbReference type="Google" id="ProtNLM"/>
    </source>
</evidence>
<dbReference type="EMBL" id="BAAAHQ010000015">
    <property type="protein sequence ID" value="GAA0929314.1"/>
    <property type="molecule type" value="Genomic_DNA"/>
</dbReference>
<reference evidence="3" key="1">
    <citation type="journal article" date="2019" name="Int. J. Syst. Evol. Microbiol.">
        <title>The Global Catalogue of Microorganisms (GCM) 10K type strain sequencing project: providing services to taxonomists for standard genome sequencing and annotation.</title>
        <authorList>
            <consortium name="The Broad Institute Genomics Platform"/>
            <consortium name="The Broad Institute Genome Sequencing Center for Infectious Disease"/>
            <person name="Wu L."/>
            <person name="Ma J."/>
        </authorList>
    </citation>
    <scope>NUCLEOTIDE SEQUENCE [LARGE SCALE GENOMIC DNA]</scope>
    <source>
        <strain evidence="3">JCM 11136</strain>
    </source>
</reference>
<sequence>MVRGGEQAYGGGVAEYFPPRPAARAERKPRRGYALAVVVTGALLVFCAALPWAGLEARSDLIDAGIGKSLRGVDAACGVYTLLSGVLAVMLGLATLVTRLPLTPLAAIPGLAAGVLLVVFVTNPDGHSKGLTVALGDFLTIEPALKYGWFAALAAAVATTVFALFSLLPRRD</sequence>
<comment type="caution">
    <text evidence="2">The sequence shown here is derived from an EMBL/GenBank/DDBJ whole genome shotgun (WGS) entry which is preliminary data.</text>
</comment>
<feature type="transmembrane region" description="Helical" evidence="1">
    <location>
        <begin position="104"/>
        <end position="122"/>
    </location>
</feature>
<dbReference type="Proteomes" id="UP001501578">
    <property type="component" value="Unassembled WGS sequence"/>
</dbReference>